<evidence type="ECO:0000313" key="1">
    <source>
        <dbReference type="EMBL" id="GAA3744347.1"/>
    </source>
</evidence>
<gene>
    <name evidence="1" type="ORF">GCM10023082_46280</name>
</gene>
<comment type="caution">
    <text evidence="1">The sequence shown here is derived from an EMBL/GenBank/DDBJ whole genome shotgun (WGS) entry which is preliminary data.</text>
</comment>
<name>A0ABP7FR27_9ACTN</name>
<evidence type="ECO:0000313" key="2">
    <source>
        <dbReference type="Proteomes" id="UP001499884"/>
    </source>
</evidence>
<sequence length="67" mass="7188">MTDRRTLGPSGLSVSPLCLGADVFSWGADEKATFDVLVTAARTAVDEDVRAWETLSRTTDFPDGAQL</sequence>
<accession>A0ABP7FR27</accession>
<keyword evidence="2" id="KW-1185">Reference proteome</keyword>
<organism evidence="1 2">
    <name type="scientific">Streptomyces tremellae</name>
    <dbReference type="NCBI Taxonomy" id="1124239"/>
    <lineage>
        <taxon>Bacteria</taxon>
        <taxon>Bacillati</taxon>
        <taxon>Actinomycetota</taxon>
        <taxon>Actinomycetes</taxon>
        <taxon>Kitasatosporales</taxon>
        <taxon>Streptomycetaceae</taxon>
        <taxon>Streptomyces</taxon>
    </lineage>
</organism>
<dbReference type="SUPFAM" id="SSF51430">
    <property type="entry name" value="NAD(P)-linked oxidoreductase"/>
    <property type="match status" value="1"/>
</dbReference>
<dbReference type="Proteomes" id="UP001499884">
    <property type="component" value="Unassembled WGS sequence"/>
</dbReference>
<dbReference type="EMBL" id="BAABEP010000038">
    <property type="protein sequence ID" value="GAA3744347.1"/>
    <property type="molecule type" value="Genomic_DNA"/>
</dbReference>
<dbReference type="InterPro" id="IPR036812">
    <property type="entry name" value="NAD(P)_OxRdtase_dom_sf"/>
</dbReference>
<protein>
    <submittedName>
        <fullName evidence="1">Uncharacterized protein</fullName>
    </submittedName>
</protein>
<reference evidence="2" key="1">
    <citation type="journal article" date="2019" name="Int. J. Syst. Evol. Microbiol.">
        <title>The Global Catalogue of Microorganisms (GCM) 10K type strain sequencing project: providing services to taxonomists for standard genome sequencing and annotation.</title>
        <authorList>
            <consortium name="The Broad Institute Genomics Platform"/>
            <consortium name="The Broad Institute Genome Sequencing Center for Infectious Disease"/>
            <person name="Wu L."/>
            <person name="Ma J."/>
        </authorList>
    </citation>
    <scope>NUCLEOTIDE SEQUENCE [LARGE SCALE GENOMIC DNA]</scope>
    <source>
        <strain evidence="2">JCM 30846</strain>
    </source>
</reference>
<proteinExistence type="predicted"/>